<feature type="region of interest" description="Disordered" evidence="1">
    <location>
        <begin position="1"/>
        <end position="37"/>
    </location>
</feature>
<proteinExistence type="predicted"/>
<protein>
    <submittedName>
        <fullName evidence="2">Uncharacterized protein</fullName>
    </submittedName>
</protein>
<reference evidence="2" key="1">
    <citation type="journal article" date="2021" name="Front. Microbiol.">
        <title>Comprehensive Comparative Genomics and Phenotyping of Methylobacterium Species.</title>
        <authorList>
            <person name="Alessa O."/>
            <person name="Ogura Y."/>
            <person name="Fujitani Y."/>
            <person name="Takami H."/>
            <person name="Hayashi T."/>
            <person name="Sahin N."/>
            <person name="Tani A."/>
        </authorList>
    </citation>
    <scope>NUCLEOTIDE SEQUENCE</scope>
    <source>
        <strain evidence="2">DSM 23632</strain>
    </source>
</reference>
<reference evidence="2" key="2">
    <citation type="submission" date="2021-08" db="EMBL/GenBank/DDBJ databases">
        <authorList>
            <person name="Tani A."/>
            <person name="Ola A."/>
            <person name="Ogura Y."/>
            <person name="Katsura K."/>
            <person name="Hayashi T."/>
        </authorList>
    </citation>
    <scope>NUCLEOTIDE SEQUENCE</scope>
    <source>
        <strain evidence="2">DSM 23632</strain>
    </source>
</reference>
<accession>A0ABQ4TWE7</accession>
<evidence type="ECO:0000256" key="1">
    <source>
        <dbReference type="SAM" id="MobiDB-lite"/>
    </source>
</evidence>
<sequence length="234" mass="26170">MQPRAERRAPRRLRHRHRHRRKHLRSAGRAAHGQPPMLRHDRHHLRQFDPLGHADDLGRKIPVQVAVAARAAVGTMIDHRVGIVAHRAAVALVPRLGPAGLGLLAPLFAVRRRWIGRSARSLLRALQPQHQLDQLLAPQPLKIASAHLTTESAKSTSRKGQGLSRRKTEPLTTTRDRRHPLGNYVCEDPVASADRYSGQGACVRLAGDPPSPHCRMKRLARLAKRHVQMSLLVH</sequence>
<feature type="compositionally biased region" description="Basic residues" evidence="1">
    <location>
        <begin position="9"/>
        <end position="26"/>
    </location>
</feature>
<evidence type="ECO:0000313" key="3">
    <source>
        <dbReference type="Proteomes" id="UP001055057"/>
    </source>
</evidence>
<dbReference type="EMBL" id="BPRB01000016">
    <property type="protein sequence ID" value="GJE58200.1"/>
    <property type="molecule type" value="Genomic_DNA"/>
</dbReference>
<keyword evidence="3" id="KW-1185">Reference proteome</keyword>
<feature type="region of interest" description="Disordered" evidence="1">
    <location>
        <begin position="148"/>
        <end position="183"/>
    </location>
</feature>
<comment type="caution">
    <text evidence="2">The sequence shown here is derived from an EMBL/GenBank/DDBJ whole genome shotgun (WGS) entry which is preliminary data.</text>
</comment>
<evidence type="ECO:0000313" key="2">
    <source>
        <dbReference type="EMBL" id="GJE58200.1"/>
    </source>
</evidence>
<feature type="compositionally biased region" description="Polar residues" evidence="1">
    <location>
        <begin position="148"/>
        <end position="159"/>
    </location>
</feature>
<name>A0ABQ4TWE7_9HYPH</name>
<dbReference type="Proteomes" id="UP001055057">
    <property type="component" value="Unassembled WGS sequence"/>
</dbReference>
<organism evidence="2 3">
    <name type="scientific">Methylobacterium trifolii</name>
    <dbReference type="NCBI Taxonomy" id="1003092"/>
    <lineage>
        <taxon>Bacteria</taxon>
        <taxon>Pseudomonadati</taxon>
        <taxon>Pseudomonadota</taxon>
        <taxon>Alphaproteobacteria</taxon>
        <taxon>Hyphomicrobiales</taxon>
        <taxon>Methylobacteriaceae</taxon>
        <taxon>Methylobacterium</taxon>
    </lineage>
</organism>
<gene>
    <name evidence="2" type="ORF">MPOCJGCO_0279</name>
</gene>